<dbReference type="InterPro" id="IPR043504">
    <property type="entry name" value="Peptidase_S1_PA_chymotrypsin"/>
</dbReference>
<keyword evidence="3" id="KW-0732">Signal</keyword>
<keyword evidence="1" id="KW-1015">Disulfide bond</keyword>
<dbReference type="Gene3D" id="2.40.10.10">
    <property type="entry name" value="Trypsin-like serine proteases"/>
    <property type="match status" value="1"/>
</dbReference>
<protein>
    <recommendedName>
        <fullName evidence="8">Peptidase S1 domain-containing protein</fullName>
    </recommendedName>
</protein>
<comment type="caution">
    <text evidence="2">Lacks conserved residue(s) required for the propagation of feature annotation.</text>
</comment>
<dbReference type="PANTHER" id="PTHR24258">
    <property type="entry name" value="SERINE PROTEASE-RELATED"/>
    <property type="match status" value="1"/>
</dbReference>
<dbReference type="Proteomes" id="UP001642540">
    <property type="component" value="Unassembled WGS sequence"/>
</dbReference>
<dbReference type="InterPro" id="IPR001254">
    <property type="entry name" value="Trypsin_dom"/>
</dbReference>
<name>A0ABP1PP23_9HEXA</name>
<reference evidence="6 7" key="1">
    <citation type="submission" date="2024-08" db="EMBL/GenBank/DDBJ databases">
        <authorList>
            <person name="Cucini C."/>
            <person name="Frati F."/>
        </authorList>
    </citation>
    <scope>NUCLEOTIDE SEQUENCE [LARGE SCALE GENOMIC DNA]</scope>
</reference>
<evidence type="ECO:0000259" key="5">
    <source>
        <dbReference type="PROSITE" id="PS50240"/>
    </source>
</evidence>
<gene>
    <name evidence="6" type="ORF">ODALV1_LOCUS2158</name>
</gene>
<evidence type="ECO:0008006" key="8">
    <source>
        <dbReference type="Google" id="ProtNLM"/>
    </source>
</evidence>
<evidence type="ECO:0000256" key="2">
    <source>
        <dbReference type="PROSITE-ProRule" id="PRU00059"/>
    </source>
</evidence>
<evidence type="ECO:0000313" key="6">
    <source>
        <dbReference type="EMBL" id="CAL8072412.1"/>
    </source>
</evidence>
<feature type="domain" description="CUB" evidence="4">
    <location>
        <begin position="44"/>
        <end position="149"/>
    </location>
</feature>
<feature type="chain" id="PRO_5045904409" description="Peptidase S1 domain-containing protein" evidence="3">
    <location>
        <begin position="26"/>
        <end position="352"/>
    </location>
</feature>
<dbReference type="Gene3D" id="2.60.120.290">
    <property type="entry name" value="Spermadhesin, CUB domain"/>
    <property type="match status" value="1"/>
</dbReference>
<feature type="signal peptide" evidence="3">
    <location>
        <begin position="1"/>
        <end position="25"/>
    </location>
</feature>
<dbReference type="EMBL" id="CAXLJM020000007">
    <property type="protein sequence ID" value="CAL8072412.1"/>
    <property type="molecule type" value="Genomic_DNA"/>
</dbReference>
<feature type="domain" description="Peptidase S1" evidence="5">
    <location>
        <begin position="211"/>
        <end position="352"/>
    </location>
</feature>
<organism evidence="6 7">
    <name type="scientific">Orchesella dallaii</name>
    <dbReference type="NCBI Taxonomy" id="48710"/>
    <lineage>
        <taxon>Eukaryota</taxon>
        <taxon>Metazoa</taxon>
        <taxon>Ecdysozoa</taxon>
        <taxon>Arthropoda</taxon>
        <taxon>Hexapoda</taxon>
        <taxon>Collembola</taxon>
        <taxon>Entomobryomorpha</taxon>
        <taxon>Entomobryoidea</taxon>
        <taxon>Orchesellidae</taxon>
        <taxon>Orchesellinae</taxon>
        <taxon>Orchesella</taxon>
    </lineage>
</organism>
<accession>A0ABP1PP23</accession>
<evidence type="ECO:0000256" key="3">
    <source>
        <dbReference type="SAM" id="SignalP"/>
    </source>
</evidence>
<dbReference type="SUPFAM" id="SSF49854">
    <property type="entry name" value="Spermadhesin, CUB domain"/>
    <property type="match status" value="1"/>
</dbReference>
<evidence type="ECO:0000313" key="7">
    <source>
        <dbReference type="Proteomes" id="UP001642540"/>
    </source>
</evidence>
<dbReference type="SUPFAM" id="SSF50494">
    <property type="entry name" value="Trypsin-like serine proteases"/>
    <property type="match status" value="1"/>
</dbReference>
<dbReference type="InterPro" id="IPR009003">
    <property type="entry name" value="Peptidase_S1_PA"/>
</dbReference>
<dbReference type="Pfam" id="PF00089">
    <property type="entry name" value="Trypsin"/>
    <property type="match status" value="1"/>
</dbReference>
<comment type="caution">
    <text evidence="6">The sequence shown here is derived from an EMBL/GenBank/DDBJ whole genome shotgun (WGS) entry which is preliminary data.</text>
</comment>
<dbReference type="PANTHER" id="PTHR24258:SF140">
    <property type="entry name" value="BCDNA.GH08420-RELATED"/>
    <property type="match status" value="1"/>
</dbReference>
<keyword evidence="7" id="KW-1185">Reference proteome</keyword>
<dbReference type="InterPro" id="IPR000859">
    <property type="entry name" value="CUB_dom"/>
</dbReference>
<dbReference type="InterPro" id="IPR035914">
    <property type="entry name" value="Sperma_CUB_dom_sf"/>
</dbReference>
<dbReference type="PROSITE" id="PS50240">
    <property type="entry name" value="TRYPSIN_DOM"/>
    <property type="match status" value="1"/>
</dbReference>
<dbReference type="PROSITE" id="PS01180">
    <property type="entry name" value="CUB"/>
    <property type="match status" value="1"/>
</dbReference>
<evidence type="ECO:0000259" key="4">
    <source>
        <dbReference type="PROSITE" id="PS01180"/>
    </source>
</evidence>
<sequence length="352" mass="38360">MFHRWIRTCGSVIVLLATILQLCQAYNTDEFYFDDESVNGTVDCGNFAIDGRSSYLIQSKEGMASCEWLFLGSTDCYPVITCRQFYIRPSYYCRRDFLALSDGSADIGLRFCGTYRPHYATSQTSILKVTLSINSDYGSPTFQCKISCAKHHQNYNGYGYGYSFSQPYPPTFIPNTALKTTNCDCGVKGAVMGTGSGLMPSTGTADASILISGGTQVPKGSYRSFVAITVGGSGRCVGTLISDRCVLTQASCLFDTTTKTYATASSIMVFFNRPDFLNPDNSTFSMGVYKVSPHPLFNPATGANDALILELAQPVKLSAYYGSEPSVTTMCLPPRKSYDQFANRNASILGYG</sequence>
<evidence type="ECO:0000256" key="1">
    <source>
        <dbReference type="ARBA" id="ARBA00023157"/>
    </source>
</evidence>
<proteinExistence type="predicted"/>